<feature type="compositionally biased region" description="Basic and acidic residues" evidence="1">
    <location>
        <begin position="396"/>
        <end position="407"/>
    </location>
</feature>
<sequence length="875" mass="96591">MDPREKPVPAQKREQTLQSGGRGGVLYRGPGQSYPSRPVQPGDGKERSSTRRGEYIRGLIAANRGIGGAVGERQAQPTLNGKDPRTSTDEYEQRTGQAQHDRDTPKPKGPDFSSKTLAHAEFHSNLPRGRLDAAARRGSHGTLDPRRKPAMNIQSKSPVISDPLLGRGAPSHHSPKLSRRKNVERTLRSQTPRHGPNDTNSGRSGGDQQYHTALAGTSNRHPRRSTSEKGGKPRQPPTRARNRDSRSQEVKEEMSPPRRGPIASSPPRRASPRRRRSEPLPPSRRGLEPRSLSRRGLEPRSPPRRGLEPRSPPRRGPELRSQPRRGSELRSPPRRGSGAYSPPRRRSGLRSPARRVSETRSPTRRGPGAYSPPRRRSEPASPTRRRSQRQSTGTPLDRREAEREPIAPRRNVRSSNRLKSPDIAANAKRQADVGSATKNLSPGSPRRENSSANGPSGEKKYPSEFRRKRSLPDEEETESTPKRPKANARESARFGATKGSPESIALVDAKLLALQALDEDSGRCLVEFVERKRRISTEAQDNEKKPKEAEVPKNRGEIAQDIAGVGSASQAEKKILNKSPSAQRPKVFNETEEVVESGSVAPATRNTPTATKSRTAETSDDDMPLSKMRDKIAREPEATRTTRSKVQLEKCAEPPSKRTRSKAAGIKVDEANWLEKDQEASSDEDGLYRHLPVDLRTSASNTAETKKGAKIPPEQIKLVEVAVSGLTSSADVGIEKARSLRQSLLRSCRLSGAQMIDVVIFGNVALVLLLESAAASFQRSIEEGNAGSKAQIVSEYDSSSPLTVVGDHWDLLTLKAREREALNRSRARARRKLEEVKANEGLDESVRASWIYFIEGQQKEIAARVEKLAQQRRGR</sequence>
<dbReference type="EMBL" id="JAMWBK010000004">
    <property type="protein sequence ID" value="KAJ8906014.1"/>
    <property type="molecule type" value="Genomic_DNA"/>
</dbReference>
<name>A0AAV8UTZ2_9RHOD</name>
<feature type="compositionally biased region" description="Basic and acidic residues" evidence="1">
    <location>
        <begin position="82"/>
        <end position="109"/>
    </location>
</feature>
<feature type="compositionally biased region" description="Basic and acidic residues" evidence="1">
    <location>
        <begin position="627"/>
        <end position="656"/>
    </location>
</feature>
<feature type="compositionally biased region" description="Basic and acidic residues" evidence="1">
    <location>
        <begin position="541"/>
        <end position="558"/>
    </location>
</feature>
<evidence type="ECO:0000256" key="1">
    <source>
        <dbReference type="SAM" id="MobiDB-lite"/>
    </source>
</evidence>
<feature type="region of interest" description="Disordered" evidence="1">
    <location>
        <begin position="532"/>
        <end position="664"/>
    </location>
</feature>
<proteinExistence type="predicted"/>
<organism evidence="2 3">
    <name type="scientific">Rhodosorus marinus</name>
    <dbReference type="NCBI Taxonomy" id="101924"/>
    <lineage>
        <taxon>Eukaryota</taxon>
        <taxon>Rhodophyta</taxon>
        <taxon>Stylonematophyceae</taxon>
        <taxon>Stylonematales</taxon>
        <taxon>Stylonemataceae</taxon>
        <taxon>Rhodosorus</taxon>
    </lineage>
</organism>
<evidence type="ECO:0000313" key="3">
    <source>
        <dbReference type="Proteomes" id="UP001157974"/>
    </source>
</evidence>
<dbReference type="Proteomes" id="UP001157974">
    <property type="component" value="Unassembled WGS sequence"/>
</dbReference>
<dbReference type="AlphaFoldDB" id="A0AAV8UTZ2"/>
<protein>
    <submittedName>
        <fullName evidence="2">Uncharacterized protein</fullName>
    </submittedName>
</protein>
<gene>
    <name evidence="2" type="ORF">NDN08_002514</name>
</gene>
<comment type="caution">
    <text evidence="2">The sequence shown here is derived from an EMBL/GenBank/DDBJ whole genome shotgun (WGS) entry which is preliminary data.</text>
</comment>
<feature type="compositionally biased region" description="Polar residues" evidence="1">
    <location>
        <begin position="188"/>
        <end position="219"/>
    </location>
</feature>
<feature type="region of interest" description="Disordered" evidence="1">
    <location>
        <begin position="1"/>
        <end position="502"/>
    </location>
</feature>
<feature type="compositionally biased region" description="Polar residues" evidence="1">
    <location>
        <begin position="604"/>
        <end position="613"/>
    </location>
</feature>
<feature type="compositionally biased region" description="Basic and acidic residues" evidence="1">
    <location>
        <begin position="241"/>
        <end position="256"/>
    </location>
</feature>
<accession>A0AAV8UTZ2</accession>
<evidence type="ECO:0000313" key="2">
    <source>
        <dbReference type="EMBL" id="KAJ8906014.1"/>
    </source>
</evidence>
<reference evidence="2 3" key="1">
    <citation type="journal article" date="2023" name="Nat. Commun.">
        <title>Origin of minicircular mitochondrial genomes in red algae.</title>
        <authorList>
            <person name="Lee Y."/>
            <person name="Cho C.H."/>
            <person name="Lee Y.M."/>
            <person name="Park S.I."/>
            <person name="Yang J.H."/>
            <person name="West J.A."/>
            <person name="Bhattacharya D."/>
            <person name="Yoon H.S."/>
        </authorList>
    </citation>
    <scope>NUCLEOTIDE SEQUENCE [LARGE SCALE GENOMIC DNA]</scope>
    <source>
        <strain evidence="2 3">CCMP1338</strain>
        <tissue evidence="2">Whole cell</tissue>
    </source>
</reference>
<feature type="compositionally biased region" description="Basic and acidic residues" evidence="1">
    <location>
        <begin position="43"/>
        <end position="55"/>
    </location>
</feature>
<feature type="compositionally biased region" description="Basic and acidic residues" evidence="1">
    <location>
        <begin position="1"/>
        <end position="15"/>
    </location>
</feature>
<keyword evidence="3" id="KW-1185">Reference proteome</keyword>